<accession>A0A285VFQ0</accession>
<keyword evidence="1" id="KW-0812">Transmembrane</keyword>
<organism evidence="2 3">
    <name type="scientific">Blastococcus aggregatus</name>
    <dbReference type="NCBI Taxonomy" id="38502"/>
    <lineage>
        <taxon>Bacteria</taxon>
        <taxon>Bacillati</taxon>
        <taxon>Actinomycetota</taxon>
        <taxon>Actinomycetes</taxon>
        <taxon>Geodermatophilales</taxon>
        <taxon>Geodermatophilaceae</taxon>
        <taxon>Blastococcus</taxon>
    </lineage>
</organism>
<evidence type="ECO:0000313" key="3">
    <source>
        <dbReference type="Proteomes" id="UP000219435"/>
    </source>
</evidence>
<feature type="transmembrane region" description="Helical" evidence="1">
    <location>
        <begin position="37"/>
        <end position="54"/>
    </location>
</feature>
<keyword evidence="1" id="KW-0472">Membrane</keyword>
<sequence length="97" mass="10512">MRRAASGSGPVPDDPDEREAAHELALDHLHVLDRQRYWAPAMFVALALLAAGVALTGPAWVWITVPVWLAAAVGHSYLRGRVRARVDLLAPGSPRLD</sequence>
<keyword evidence="1" id="KW-1133">Transmembrane helix</keyword>
<name>A0A285VFQ0_9ACTN</name>
<proteinExistence type="predicted"/>
<reference evidence="3" key="1">
    <citation type="submission" date="2017-08" db="EMBL/GenBank/DDBJ databases">
        <authorList>
            <person name="Varghese N."/>
            <person name="Submissions S."/>
        </authorList>
    </citation>
    <scope>NUCLEOTIDE SEQUENCE [LARGE SCALE GENOMIC DNA]</scope>
    <source>
        <strain evidence="3">DSM 4725</strain>
    </source>
</reference>
<dbReference type="Proteomes" id="UP000219435">
    <property type="component" value="Unassembled WGS sequence"/>
</dbReference>
<evidence type="ECO:0000313" key="2">
    <source>
        <dbReference type="EMBL" id="SOC51956.1"/>
    </source>
</evidence>
<dbReference type="AlphaFoldDB" id="A0A285VFQ0"/>
<evidence type="ECO:0000256" key="1">
    <source>
        <dbReference type="SAM" id="Phobius"/>
    </source>
</evidence>
<dbReference type="EMBL" id="OBQI01000006">
    <property type="protein sequence ID" value="SOC51956.1"/>
    <property type="molecule type" value="Genomic_DNA"/>
</dbReference>
<protein>
    <submittedName>
        <fullName evidence="2">Uncharacterized protein</fullName>
    </submittedName>
</protein>
<gene>
    <name evidence="2" type="ORF">SAMN05660748_3905</name>
</gene>
<keyword evidence="3" id="KW-1185">Reference proteome</keyword>